<evidence type="ECO:0000256" key="5">
    <source>
        <dbReference type="ARBA" id="ARBA00023002"/>
    </source>
</evidence>
<feature type="binding site" evidence="8">
    <location>
        <position position="300"/>
    </location>
    <ligand>
        <name>a divalent metal cation</name>
        <dbReference type="ChEBI" id="CHEBI:60240"/>
        <note>ligand shared between dimeric partners</note>
    </ligand>
</feature>
<keyword evidence="5 8" id="KW-0560">Oxidoreductase</keyword>
<dbReference type="EMBL" id="JACJPY010000004">
    <property type="protein sequence ID" value="MBD2149008.1"/>
    <property type="molecule type" value="Genomic_DNA"/>
</dbReference>
<feature type="binding site" evidence="8">
    <location>
        <position position="326"/>
    </location>
    <ligand>
        <name>substrate</name>
    </ligand>
</feature>
<comment type="miscellaneous">
    <text evidence="8">The active site is located at the dimer interface.</text>
</comment>
<dbReference type="Proteomes" id="UP000631421">
    <property type="component" value="Unassembled WGS sequence"/>
</dbReference>
<dbReference type="InterPro" id="IPR037510">
    <property type="entry name" value="PdxA"/>
</dbReference>
<dbReference type="GO" id="GO:0051287">
    <property type="term" value="F:NAD binding"/>
    <property type="evidence" value="ECO:0007669"/>
    <property type="project" value="InterPro"/>
</dbReference>
<feature type="binding site" evidence="8">
    <location>
        <position position="308"/>
    </location>
    <ligand>
        <name>substrate</name>
    </ligand>
</feature>
<comment type="cofactor">
    <cofactor evidence="8">
        <name>a divalent metal cation</name>
        <dbReference type="ChEBI" id="CHEBI:60240"/>
    </cofactor>
    <text evidence="8">Binds 1 divalent metal cation per subunit.</text>
</comment>
<sequence length="368" mass="40113">MNNWHYHPDQSLDHSLEANLEAQSRPRIAITIGDPAGIGMEIILKSLADRRIMSLDAEFTVFGSFDHLHNAAQDLAQKLPSQSISDLESLAICDISTSNEIMVGLGNQASGAASFAYLEAAIAATLAGEFAAIVTAPIAKSAWKQAGHDYAGQTELLADRSQVDDFGMLFVGKSPHSDWVLRTLLATVHIPLSQVTQTLSPALIEQKLELLRRSLLQDFAIANPRIALSGINPHSGEQGQLGNEEQDWLIPLIQRYRQQHPDVTLSDPIPPDTMWVNPAKAWQDRDRLSLGHDAYLAMYHDQGLIPVKLLAFDRAVNTTIGLPFVRTSPDHGTAFNIAGQAIADPSSMIEAIVLAVELAQARATNKTR</sequence>
<gene>
    <name evidence="8 9" type="primary">pdxA</name>
    <name evidence="9" type="ORF">H6F44_02540</name>
</gene>
<evidence type="ECO:0000313" key="9">
    <source>
        <dbReference type="EMBL" id="MBD2149008.1"/>
    </source>
</evidence>
<feature type="binding site" evidence="8">
    <location>
        <position position="154"/>
    </location>
    <ligand>
        <name>substrate</name>
    </ligand>
</feature>
<comment type="similarity">
    <text evidence="1">Belongs to the PdxA family. PdxA2 subfamily.</text>
</comment>
<evidence type="ECO:0000256" key="2">
    <source>
        <dbReference type="ARBA" id="ARBA00022490"/>
    </source>
</evidence>
<dbReference type="PANTHER" id="PTHR30004">
    <property type="entry name" value="4-HYDROXYTHREONINE-4-PHOSPHATE DEHYDROGENASE"/>
    <property type="match status" value="1"/>
</dbReference>
<feature type="binding site" evidence="8">
    <location>
        <position position="189"/>
    </location>
    <ligand>
        <name>a divalent metal cation</name>
        <dbReference type="ChEBI" id="CHEBI:60240"/>
        <note>ligand shared between dimeric partners</note>
    </ligand>
</feature>
<dbReference type="GO" id="GO:0042823">
    <property type="term" value="P:pyridoxal phosphate biosynthetic process"/>
    <property type="evidence" value="ECO:0007669"/>
    <property type="project" value="UniProtKB-UniRule"/>
</dbReference>
<dbReference type="GO" id="GO:0050570">
    <property type="term" value="F:4-hydroxythreonine-4-phosphate dehydrogenase activity"/>
    <property type="evidence" value="ECO:0007669"/>
    <property type="project" value="UniProtKB-UniRule"/>
</dbReference>
<comment type="subcellular location">
    <subcellularLocation>
        <location evidence="8">Cytoplasm</location>
    </subcellularLocation>
</comment>
<dbReference type="Pfam" id="PF04166">
    <property type="entry name" value="PdxA"/>
    <property type="match status" value="1"/>
</dbReference>
<dbReference type="GO" id="GO:0005737">
    <property type="term" value="C:cytoplasm"/>
    <property type="evidence" value="ECO:0007669"/>
    <property type="project" value="UniProtKB-SubCell"/>
</dbReference>
<reference evidence="9 10" key="1">
    <citation type="journal article" date="2015" name="ISME J.">
        <title>Draft Genome Sequence of Streptomyces incarnatus NRRL8089, which Produces the Nucleoside Antibiotic Sinefungin.</title>
        <authorList>
            <person name="Oshima K."/>
            <person name="Hattori M."/>
            <person name="Shimizu H."/>
            <person name="Fukuda K."/>
            <person name="Nemoto M."/>
            <person name="Inagaki K."/>
            <person name="Tamura T."/>
        </authorList>
    </citation>
    <scope>NUCLEOTIDE SEQUENCE [LARGE SCALE GENOMIC DNA]</scope>
    <source>
        <strain evidence="9 10">FACHB-1277</strain>
    </source>
</reference>
<dbReference type="Gene3D" id="3.40.718.10">
    <property type="entry name" value="Isopropylmalate Dehydrogenase"/>
    <property type="match status" value="1"/>
</dbReference>
<protein>
    <recommendedName>
        <fullName evidence="8">4-hydroxythreonine-4-phosphate dehydrogenase</fullName>
        <ecNumber evidence="8">1.1.1.262</ecNumber>
    </recommendedName>
    <alternativeName>
        <fullName evidence="8">4-(phosphohydroxy)-L-threonine dehydrogenase</fullName>
    </alternativeName>
</protein>
<evidence type="ECO:0000256" key="8">
    <source>
        <dbReference type="HAMAP-Rule" id="MF_00536"/>
    </source>
</evidence>
<dbReference type="NCBIfam" id="NF002744">
    <property type="entry name" value="PRK02746.1"/>
    <property type="match status" value="1"/>
</dbReference>
<name>A0A926UQT5_9CYAN</name>
<evidence type="ECO:0000256" key="6">
    <source>
        <dbReference type="ARBA" id="ARBA00023027"/>
    </source>
</evidence>
<dbReference type="EC" id="1.1.1.262" evidence="8"/>
<dbReference type="GO" id="GO:0008615">
    <property type="term" value="P:pyridoxine biosynthetic process"/>
    <property type="evidence" value="ECO:0007669"/>
    <property type="project" value="UniProtKB-UniRule"/>
</dbReference>
<keyword evidence="2 8" id="KW-0963">Cytoplasm</keyword>
<organism evidence="9 10">
    <name type="scientific">Pseudanabaena cinerea FACHB-1277</name>
    <dbReference type="NCBI Taxonomy" id="2949581"/>
    <lineage>
        <taxon>Bacteria</taxon>
        <taxon>Bacillati</taxon>
        <taxon>Cyanobacteriota</taxon>
        <taxon>Cyanophyceae</taxon>
        <taxon>Pseudanabaenales</taxon>
        <taxon>Pseudanabaenaceae</taxon>
        <taxon>Pseudanabaena</taxon>
        <taxon>Pseudanabaena cinerea</taxon>
    </lineage>
</organism>
<evidence type="ECO:0000256" key="1">
    <source>
        <dbReference type="ARBA" id="ARBA00009464"/>
    </source>
</evidence>
<dbReference type="RefSeq" id="WP_190349347.1">
    <property type="nucleotide sequence ID" value="NZ_JACJPY010000004.1"/>
</dbReference>
<evidence type="ECO:0000256" key="7">
    <source>
        <dbReference type="ARBA" id="ARBA00023096"/>
    </source>
</evidence>
<comment type="caution">
    <text evidence="8">Lacks conserved residue(s) required for the propagation of feature annotation.</text>
</comment>
<proteinExistence type="inferred from homology"/>
<accession>A0A926UQT5</accession>
<feature type="binding site" evidence="8">
    <location>
        <position position="317"/>
    </location>
    <ligand>
        <name>substrate</name>
    </ligand>
</feature>
<keyword evidence="3 8" id="KW-0479">Metal-binding</keyword>
<dbReference type="SUPFAM" id="SSF53659">
    <property type="entry name" value="Isocitrate/Isopropylmalate dehydrogenase-like"/>
    <property type="match status" value="1"/>
</dbReference>
<dbReference type="InterPro" id="IPR005255">
    <property type="entry name" value="PdxA_fam"/>
</dbReference>
<dbReference type="HAMAP" id="MF_00536">
    <property type="entry name" value="PdxA"/>
    <property type="match status" value="1"/>
</dbReference>
<keyword evidence="7 8" id="KW-0664">Pyridoxine biosynthesis</keyword>
<evidence type="ECO:0000256" key="4">
    <source>
        <dbReference type="ARBA" id="ARBA00022857"/>
    </source>
</evidence>
<dbReference type="AlphaFoldDB" id="A0A926UQT5"/>
<comment type="pathway">
    <text evidence="8">Cofactor biosynthesis; pyridoxine 5'-phosphate biosynthesis; pyridoxine 5'-phosphate from D-erythrose 4-phosphate: step 4/5.</text>
</comment>
<keyword evidence="6 8" id="KW-0520">NAD</keyword>
<comment type="caution">
    <text evidence="9">The sequence shown here is derived from an EMBL/GenBank/DDBJ whole genome shotgun (WGS) entry which is preliminary data.</text>
</comment>
<evidence type="ECO:0000313" key="10">
    <source>
        <dbReference type="Proteomes" id="UP000631421"/>
    </source>
</evidence>
<dbReference type="PANTHER" id="PTHR30004:SF6">
    <property type="entry name" value="D-THREONATE 4-PHOSPHATE DEHYDROGENASE"/>
    <property type="match status" value="1"/>
</dbReference>
<comment type="subunit">
    <text evidence="8">Homodimer.</text>
</comment>
<keyword evidence="4 8" id="KW-0521">NADP</keyword>
<comment type="catalytic activity">
    <reaction evidence="8">
        <text>4-(phosphooxy)-L-threonine + NAD(+) = 3-amino-2-oxopropyl phosphate + CO2 + NADH</text>
        <dbReference type="Rhea" id="RHEA:32275"/>
        <dbReference type="ChEBI" id="CHEBI:16526"/>
        <dbReference type="ChEBI" id="CHEBI:57279"/>
        <dbReference type="ChEBI" id="CHEBI:57540"/>
        <dbReference type="ChEBI" id="CHEBI:57945"/>
        <dbReference type="ChEBI" id="CHEBI:58452"/>
        <dbReference type="EC" id="1.1.1.262"/>
    </reaction>
</comment>
<dbReference type="GO" id="GO:0046872">
    <property type="term" value="F:metal ion binding"/>
    <property type="evidence" value="ECO:0007669"/>
    <property type="project" value="UniProtKB-UniRule"/>
</dbReference>
<feature type="binding site" evidence="8">
    <location>
        <position position="234"/>
    </location>
    <ligand>
        <name>a divalent metal cation</name>
        <dbReference type="ChEBI" id="CHEBI:60240"/>
        <note>ligand shared between dimeric partners</note>
    </ligand>
</feature>
<dbReference type="NCBIfam" id="TIGR00557">
    <property type="entry name" value="pdxA"/>
    <property type="match status" value="1"/>
</dbReference>
<keyword evidence="10" id="KW-1185">Reference proteome</keyword>
<comment type="function">
    <text evidence="8">Catalyzes the NAD(P)-dependent oxidation of 4-(phosphooxy)-L-threonine (HTP) into 2-amino-3-oxo-4-(phosphooxy)butyric acid which spontaneously decarboxylates to form 3-amino-2-oxopropyl phosphate (AHAP).</text>
</comment>
<evidence type="ECO:0000256" key="3">
    <source>
        <dbReference type="ARBA" id="ARBA00022723"/>
    </source>
</evidence>